<feature type="domain" description="Aminoglycoside phosphotransferase" evidence="1">
    <location>
        <begin position="55"/>
        <end position="243"/>
    </location>
</feature>
<organism evidence="2 3">
    <name type="scientific">Moelleriella libera RCEF 2490</name>
    <dbReference type="NCBI Taxonomy" id="1081109"/>
    <lineage>
        <taxon>Eukaryota</taxon>
        <taxon>Fungi</taxon>
        <taxon>Dikarya</taxon>
        <taxon>Ascomycota</taxon>
        <taxon>Pezizomycotina</taxon>
        <taxon>Sordariomycetes</taxon>
        <taxon>Hypocreomycetidae</taxon>
        <taxon>Hypocreales</taxon>
        <taxon>Clavicipitaceae</taxon>
        <taxon>Moelleriella</taxon>
    </lineage>
</organism>
<comment type="caution">
    <text evidence="2">The sequence shown here is derived from an EMBL/GenBank/DDBJ whole genome shotgun (WGS) entry which is preliminary data.</text>
</comment>
<keyword evidence="2" id="KW-0418">Kinase</keyword>
<dbReference type="InterPro" id="IPR002575">
    <property type="entry name" value="Aminoglycoside_PTrfase"/>
</dbReference>
<keyword evidence="2" id="KW-0808">Transferase</keyword>
<dbReference type="SUPFAM" id="SSF56112">
    <property type="entry name" value="Protein kinase-like (PK-like)"/>
    <property type="match status" value="1"/>
</dbReference>
<proteinExistence type="predicted"/>
<evidence type="ECO:0000313" key="3">
    <source>
        <dbReference type="Proteomes" id="UP000078544"/>
    </source>
</evidence>
<dbReference type="STRING" id="1081109.A0A168API4"/>
<dbReference type="PANTHER" id="PTHR21310:SF55">
    <property type="entry name" value="AMINOGLYCOSIDE PHOSPHOTRANSFERASE DOMAIN-CONTAINING PROTEIN"/>
    <property type="match status" value="1"/>
</dbReference>
<dbReference type="CDD" id="cd05120">
    <property type="entry name" value="APH_ChoK_like"/>
    <property type="match status" value="1"/>
</dbReference>
<protein>
    <submittedName>
        <fullName evidence="2">Protein kinase-like domain protein</fullName>
    </submittedName>
</protein>
<evidence type="ECO:0000259" key="1">
    <source>
        <dbReference type="Pfam" id="PF01636"/>
    </source>
</evidence>
<evidence type="ECO:0000313" key="2">
    <source>
        <dbReference type="EMBL" id="KZZ94177.1"/>
    </source>
</evidence>
<sequence length="276" mass="31705">MGRTLNRGNILTRWMIATTYKLATYTIIYRWIKHSGPVIFVSSRLCIKSTPFGSLAEAETLHFVSQNTTIPVPKVYCAFVRKGRVYILMRRIKGQSLFHGWVYRPQESKDKIIKSLGAIVEQLQNLPNPRKGGVCNVSGGPIYDQRLPNESFWGPFPTIHDFHVQLSGGLATRATPTVWPQDLDKLLSFYEESCWPDSVLTHGDLSASNIMADGDEIVGIVDWETAGWMPPYWEYTSAWNVNPYNKFWQEEVEKFIPQMPEALEMETIRRKYFGDF</sequence>
<dbReference type="EMBL" id="AZGY01000011">
    <property type="protein sequence ID" value="KZZ94177.1"/>
    <property type="molecule type" value="Genomic_DNA"/>
</dbReference>
<dbReference type="GO" id="GO:0016301">
    <property type="term" value="F:kinase activity"/>
    <property type="evidence" value="ECO:0007669"/>
    <property type="project" value="UniProtKB-KW"/>
</dbReference>
<dbReference type="Pfam" id="PF01636">
    <property type="entry name" value="APH"/>
    <property type="match status" value="1"/>
</dbReference>
<dbReference type="InterPro" id="IPR011009">
    <property type="entry name" value="Kinase-like_dom_sf"/>
</dbReference>
<dbReference type="Proteomes" id="UP000078544">
    <property type="component" value="Unassembled WGS sequence"/>
</dbReference>
<dbReference type="Gene3D" id="3.90.1200.10">
    <property type="match status" value="1"/>
</dbReference>
<dbReference type="OrthoDB" id="2906425at2759"/>
<dbReference type="InterPro" id="IPR051678">
    <property type="entry name" value="AGP_Transferase"/>
</dbReference>
<accession>A0A168API4</accession>
<reference evidence="2 3" key="1">
    <citation type="journal article" date="2016" name="Genome Biol. Evol.">
        <title>Divergent and convergent evolution of fungal pathogenicity.</title>
        <authorList>
            <person name="Shang Y."/>
            <person name="Xiao G."/>
            <person name="Zheng P."/>
            <person name="Cen K."/>
            <person name="Zhan S."/>
            <person name="Wang C."/>
        </authorList>
    </citation>
    <scope>NUCLEOTIDE SEQUENCE [LARGE SCALE GENOMIC DNA]</scope>
    <source>
        <strain evidence="2 3">RCEF 2490</strain>
    </source>
</reference>
<dbReference type="PANTHER" id="PTHR21310">
    <property type="entry name" value="AMINOGLYCOSIDE PHOSPHOTRANSFERASE-RELATED-RELATED"/>
    <property type="match status" value="1"/>
</dbReference>
<dbReference type="AlphaFoldDB" id="A0A168API4"/>
<keyword evidence="3" id="KW-1185">Reference proteome</keyword>
<name>A0A168API4_9HYPO</name>
<gene>
    <name evidence="2" type="ORF">AAL_05144</name>
</gene>